<dbReference type="InterPro" id="IPR001214">
    <property type="entry name" value="SET_dom"/>
</dbReference>
<dbReference type="RefSeq" id="WP_253450167.1">
    <property type="nucleotide sequence ID" value="NZ_JALJYF010000002.1"/>
</dbReference>
<sequence length="113" mass="13030">MAKYDTEQHPLVYAGPSEIHGTGLFARKAIRKGRHIGTYEGPSTRKDGMHVLWVYDENDQNPVGRNGKNILRYCNHSSRPNAEFDGFELYAVRGIKKDEEITFHYGDDWDDEE</sequence>
<feature type="domain" description="SET" evidence="1">
    <location>
        <begin position="10"/>
        <end position="106"/>
    </location>
</feature>
<accession>A0ABT1GEC3</accession>
<organism evidence="2 3">
    <name type="scientific">Natronospira proteinivora</name>
    <dbReference type="NCBI Taxonomy" id="1807133"/>
    <lineage>
        <taxon>Bacteria</taxon>
        <taxon>Pseudomonadati</taxon>
        <taxon>Pseudomonadota</taxon>
        <taxon>Gammaproteobacteria</taxon>
        <taxon>Natronospirales</taxon>
        <taxon>Natronospiraceae</taxon>
        <taxon>Natronospira</taxon>
    </lineage>
</organism>
<keyword evidence="3" id="KW-1185">Reference proteome</keyword>
<reference evidence="2 3" key="1">
    <citation type="submission" date="2022-03" db="EMBL/GenBank/DDBJ databases">
        <title>Genomic Encyclopedia of Type Strains, Phase III (KMG-III): the genomes of soil and plant-associated and newly described type strains.</title>
        <authorList>
            <person name="Whitman W."/>
        </authorList>
    </citation>
    <scope>NUCLEOTIDE SEQUENCE [LARGE SCALE GENOMIC DNA]</scope>
    <source>
        <strain evidence="2 3">BSker1</strain>
    </source>
</reference>
<comment type="caution">
    <text evidence="2">The sequence shown here is derived from an EMBL/GenBank/DDBJ whole genome shotgun (WGS) entry which is preliminary data.</text>
</comment>
<dbReference type="InterPro" id="IPR046341">
    <property type="entry name" value="SET_dom_sf"/>
</dbReference>
<dbReference type="Gene3D" id="2.170.270.10">
    <property type="entry name" value="SET domain"/>
    <property type="match status" value="1"/>
</dbReference>
<dbReference type="Proteomes" id="UP001523550">
    <property type="component" value="Unassembled WGS sequence"/>
</dbReference>
<proteinExistence type="predicted"/>
<evidence type="ECO:0000313" key="2">
    <source>
        <dbReference type="EMBL" id="MCP1728302.1"/>
    </source>
</evidence>
<dbReference type="PROSITE" id="PS50280">
    <property type="entry name" value="SET"/>
    <property type="match status" value="1"/>
</dbReference>
<dbReference type="EMBL" id="JALJYF010000002">
    <property type="protein sequence ID" value="MCP1728302.1"/>
    <property type="molecule type" value="Genomic_DNA"/>
</dbReference>
<dbReference type="SMART" id="SM00317">
    <property type="entry name" value="SET"/>
    <property type="match status" value="1"/>
</dbReference>
<dbReference type="Pfam" id="PF00856">
    <property type="entry name" value="SET"/>
    <property type="match status" value="1"/>
</dbReference>
<evidence type="ECO:0000259" key="1">
    <source>
        <dbReference type="PROSITE" id="PS50280"/>
    </source>
</evidence>
<gene>
    <name evidence="2" type="ORF">J2T60_002302</name>
</gene>
<dbReference type="SUPFAM" id="SSF82199">
    <property type="entry name" value="SET domain"/>
    <property type="match status" value="1"/>
</dbReference>
<evidence type="ECO:0000313" key="3">
    <source>
        <dbReference type="Proteomes" id="UP001523550"/>
    </source>
</evidence>
<name>A0ABT1GEC3_9GAMM</name>
<protein>
    <submittedName>
        <fullName evidence="2">SET domain-containing protein</fullName>
    </submittedName>
</protein>